<dbReference type="AlphaFoldDB" id="A0A8H7ZMM1"/>
<dbReference type="PROSITE" id="PS00020">
    <property type="entry name" value="ACTININ_2"/>
    <property type="match status" value="1"/>
</dbReference>
<feature type="compositionally biased region" description="Basic and acidic residues" evidence="3">
    <location>
        <begin position="287"/>
        <end position="305"/>
    </location>
</feature>
<evidence type="ECO:0000313" key="6">
    <source>
        <dbReference type="Proteomes" id="UP000673691"/>
    </source>
</evidence>
<proteinExistence type="predicted"/>
<gene>
    <name evidence="5" type="ORF">BJ554DRAFT_4541</name>
</gene>
<dbReference type="InterPro" id="IPR039959">
    <property type="entry name" value="Fimbrin/Plastin"/>
</dbReference>
<dbReference type="PANTHER" id="PTHR19961:SF18">
    <property type="entry name" value="FI19014P1"/>
    <property type="match status" value="1"/>
</dbReference>
<keyword evidence="1" id="KW-0677">Repeat</keyword>
<keyword evidence="6" id="KW-1185">Reference proteome</keyword>
<keyword evidence="2" id="KW-0009">Actin-binding</keyword>
<dbReference type="GO" id="GO:0051017">
    <property type="term" value="P:actin filament bundle assembly"/>
    <property type="evidence" value="ECO:0007669"/>
    <property type="project" value="InterPro"/>
</dbReference>
<comment type="caution">
    <text evidence="5">The sequence shown here is derived from an EMBL/GenBank/DDBJ whole genome shotgun (WGS) entry which is preliminary data.</text>
</comment>
<feature type="domain" description="Calponin-homology (CH)" evidence="4">
    <location>
        <begin position="135"/>
        <end position="244"/>
    </location>
</feature>
<evidence type="ECO:0000256" key="2">
    <source>
        <dbReference type="ARBA" id="ARBA00023203"/>
    </source>
</evidence>
<dbReference type="GO" id="GO:0005737">
    <property type="term" value="C:cytoplasm"/>
    <property type="evidence" value="ECO:0007669"/>
    <property type="project" value="TreeGrafter"/>
</dbReference>
<dbReference type="GO" id="GO:0051639">
    <property type="term" value="P:actin filament network formation"/>
    <property type="evidence" value="ECO:0007669"/>
    <property type="project" value="TreeGrafter"/>
</dbReference>
<dbReference type="GO" id="GO:0032432">
    <property type="term" value="C:actin filament bundle"/>
    <property type="evidence" value="ECO:0007669"/>
    <property type="project" value="TreeGrafter"/>
</dbReference>
<sequence length="429" mass="47138">VLLSHLANAVQPGTIEISKLKTDVNVSRLHPRGTKDYFEVMANLNLCVEGIKKLNNVVVVNVGAEDILGKKADLVLGLVWQLVRAHLFSEVNLGSWLSARAASPFPVRRYDSPHHPELIRLMDPEKENLKDMLKLSEEQILLRWINFHLQRARSRRAVANFGKDLADGECYIALLRQITPDRVPCDLLDRADRLPRADAEGRARLVLEHAGRLGARRFATARDITLGRARLNLGFVATLFNRHIGIRLATEEQAREIAAGREDAEERARAAEERARRLEEEAGALRARAERERAESEAARRSAEAAGRARHEAELAALKHLYESAAAALDIHRRGVEEGLSAALAGIRADLRAFLADQPVGGAATQPPPPGPSLKEAAPAASLADEPGLLRALVDKVLELSKERGDRLRAAQAQLEQSKKVNDLISVGG</sequence>
<dbReference type="GO" id="GO:0051015">
    <property type="term" value="F:actin filament binding"/>
    <property type="evidence" value="ECO:0007669"/>
    <property type="project" value="InterPro"/>
</dbReference>
<evidence type="ECO:0000313" key="5">
    <source>
        <dbReference type="EMBL" id="KAG5455884.1"/>
    </source>
</evidence>
<evidence type="ECO:0000259" key="4">
    <source>
        <dbReference type="PROSITE" id="PS50021"/>
    </source>
</evidence>
<dbReference type="PROSITE" id="PS50021">
    <property type="entry name" value="CH"/>
    <property type="match status" value="2"/>
</dbReference>
<dbReference type="InterPro" id="IPR001589">
    <property type="entry name" value="Actinin_actin-bd_CS"/>
</dbReference>
<dbReference type="PANTHER" id="PTHR19961">
    <property type="entry name" value="FIMBRIN/PLASTIN"/>
    <property type="match status" value="1"/>
</dbReference>
<dbReference type="InterPro" id="IPR036872">
    <property type="entry name" value="CH_dom_sf"/>
</dbReference>
<dbReference type="SUPFAM" id="SSF47576">
    <property type="entry name" value="Calponin-homology domain, CH-domain"/>
    <property type="match status" value="1"/>
</dbReference>
<protein>
    <submittedName>
        <fullName evidence="5">Calponin homology domain-containing protein</fullName>
    </submittedName>
</protein>
<feature type="non-terminal residue" evidence="5">
    <location>
        <position position="1"/>
    </location>
</feature>
<feature type="domain" description="Calponin-homology (CH)" evidence="4">
    <location>
        <begin position="1"/>
        <end position="87"/>
    </location>
</feature>
<dbReference type="GO" id="GO:0005884">
    <property type="term" value="C:actin filament"/>
    <property type="evidence" value="ECO:0007669"/>
    <property type="project" value="TreeGrafter"/>
</dbReference>
<dbReference type="SMART" id="SM00033">
    <property type="entry name" value="CH"/>
    <property type="match status" value="2"/>
</dbReference>
<dbReference type="Pfam" id="PF00307">
    <property type="entry name" value="CH"/>
    <property type="match status" value="2"/>
</dbReference>
<feature type="region of interest" description="Disordered" evidence="3">
    <location>
        <begin position="359"/>
        <end position="381"/>
    </location>
</feature>
<evidence type="ECO:0000256" key="1">
    <source>
        <dbReference type="ARBA" id="ARBA00022737"/>
    </source>
</evidence>
<dbReference type="Gene3D" id="1.10.418.10">
    <property type="entry name" value="Calponin-like domain"/>
    <property type="match status" value="2"/>
</dbReference>
<accession>A0A8H7ZMM1</accession>
<evidence type="ECO:0000256" key="3">
    <source>
        <dbReference type="SAM" id="MobiDB-lite"/>
    </source>
</evidence>
<dbReference type="InterPro" id="IPR001715">
    <property type="entry name" value="CH_dom"/>
</dbReference>
<name>A0A8H7ZMM1_9FUNG</name>
<dbReference type="Proteomes" id="UP000673691">
    <property type="component" value="Unassembled WGS sequence"/>
</dbReference>
<reference evidence="5 6" key="1">
    <citation type="journal article" name="Sci. Rep.">
        <title>Genome-scale phylogenetic analyses confirm Olpidium as the closest living zoosporic fungus to the non-flagellated, terrestrial fungi.</title>
        <authorList>
            <person name="Chang Y."/>
            <person name="Rochon D."/>
            <person name="Sekimoto S."/>
            <person name="Wang Y."/>
            <person name="Chovatia M."/>
            <person name="Sandor L."/>
            <person name="Salamov A."/>
            <person name="Grigoriev I.V."/>
            <person name="Stajich J.E."/>
            <person name="Spatafora J.W."/>
        </authorList>
    </citation>
    <scope>NUCLEOTIDE SEQUENCE [LARGE SCALE GENOMIC DNA]</scope>
    <source>
        <strain evidence="5">S191</strain>
    </source>
</reference>
<organism evidence="5 6">
    <name type="scientific">Olpidium bornovanus</name>
    <dbReference type="NCBI Taxonomy" id="278681"/>
    <lineage>
        <taxon>Eukaryota</taxon>
        <taxon>Fungi</taxon>
        <taxon>Fungi incertae sedis</taxon>
        <taxon>Olpidiomycota</taxon>
        <taxon>Olpidiomycotina</taxon>
        <taxon>Olpidiomycetes</taxon>
        <taxon>Olpidiales</taxon>
        <taxon>Olpidiaceae</taxon>
        <taxon>Olpidium</taxon>
    </lineage>
</organism>
<dbReference type="OrthoDB" id="10017054at2759"/>
<dbReference type="EMBL" id="JAEFCI010012640">
    <property type="protein sequence ID" value="KAG5455884.1"/>
    <property type="molecule type" value="Genomic_DNA"/>
</dbReference>
<feature type="region of interest" description="Disordered" evidence="3">
    <location>
        <begin position="282"/>
        <end position="305"/>
    </location>
</feature>